<evidence type="ECO:0000313" key="10">
    <source>
        <dbReference type="EMBL" id="GAA99616.1"/>
    </source>
</evidence>
<dbReference type="Proteomes" id="UP000009131">
    <property type="component" value="Unassembled WGS sequence"/>
</dbReference>
<dbReference type="Pfam" id="PF26191">
    <property type="entry name" value="RING-HC_RBR_RNF216"/>
    <property type="match status" value="1"/>
</dbReference>
<keyword evidence="11" id="KW-1185">Reference proteome</keyword>
<dbReference type="HOGENOM" id="CLU_017097_0_0_1"/>
<dbReference type="RefSeq" id="XP_014568832.1">
    <property type="nucleotide sequence ID" value="XM_014713346.1"/>
</dbReference>
<evidence type="ECO:0000256" key="2">
    <source>
        <dbReference type="ARBA" id="ARBA00022679"/>
    </source>
</evidence>
<keyword evidence="6" id="KW-0833">Ubl conjugation pathway</keyword>
<dbReference type="GO" id="GO:0016740">
    <property type="term" value="F:transferase activity"/>
    <property type="evidence" value="ECO:0007669"/>
    <property type="project" value="UniProtKB-KW"/>
</dbReference>
<dbReference type="Pfam" id="PF26200">
    <property type="entry name" value="Rcat_RNF216"/>
    <property type="match status" value="1"/>
</dbReference>
<keyword evidence="8" id="KW-0812">Transmembrane</keyword>
<proteinExistence type="predicted"/>
<keyword evidence="3" id="KW-0479">Metal-binding</keyword>
<organism evidence="10 11">
    <name type="scientific">Mixia osmundae (strain CBS 9802 / IAM 14324 / JCM 22182 / KY 12970)</name>
    <dbReference type="NCBI Taxonomy" id="764103"/>
    <lineage>
        <taxon>Eukaryota</taxon>
        <taxon>Fungi</taxon>
        <taxon>Dikarya</taxon>
        <taxon>Basidiomycota</taxon>
        <taxon>Pucciniomycotina</taxon>
        <taxon>Mixiomycetes</taxon>
        <taxon>Mixiales</taxon>
        <taxon>Mixiaceae</taxon>
        <taxon>Mixia</taxon>
    </lineage>
</organism>
<keyword evidence="8" id="KW-1133">Transmembrane helix</keyword>
<gene>
    <name evidence="10" type="primary">Mo06317</name>
    <name evidence="10" type="ORF">E5Q_06317</name>
</gene>
<dbReference type="InterPro" id="IPR044066">
    <property type="entry name" value="TRIAD_supradom"/>
</dbReference>
<keyword evidence="7" id="KW-0862">Zinc</keyword>
<dbReference type="OrthoDB" id="9977870at2759"/>
<dbReference type="PROSITE" id="PS51873">
    <property type="entry name" value="TRIAD"/>
    <property type="match status" value="1"/>
</dbReference>
<evidence type="ECO:0000256" key="6">
    <source>
        <dbReference type="ARBA" id="ARBA00022786"/>
    </source>
</evidence>
<dbReference type="SUPFAM" id="SSF57850">
    <property type="entry name" value="RING/U-box"/>
    <property type="match status" value="1"/>
</dbReference>
<name>G7E8Z8_MIXOS</name>
<comment type="caution">
    <text evidence="10">The sequence shown here is derived from an EMBL/GenBank/DDBJ whole genome shotgun (WGS) entry which is preliminary data.</text>
</comment>
<dbReference type="InParanoid" id="G7E8Z8"/>
<dbReference type="AlphaFoldDB" id="G7E8Z8"/>
<dbReference type="InterPro" id="IPR051628">
    <property type="entry name" value="LUBAC_E3_Ligases"/>
</dbReference>
<feature type="transmembrane region" description="Helical" evidence="8">
    <location>
        <begin position="379"/>
        <end position="400"/>
    </location>
</feature>
<evidence type="ECO:0000259" key="9">
    <source>
        <dbReference type="PROSITE" id="PS51873"/>
    </source>
</evidence>
<dbReference type="EMBL" id="BABT02000220">
    <property type="protein sequence ID" value="GAA99616.1"/>
    <property type="molecule type" value="Genomic_DNA"/>
</dbReference>
<dbReference type="GO" id="GO:0008270">
    <property type="term" value="F:zinc ion binding"/>
    <property type="evidence" value="ECO:0007669"/>
    <property type="project" value="UniProtKB-KW"/>
</dbReference>
<dbReference type="PANTHER" id="PTHR22770:SF42">
    <property type="entry name" value="FINGER PROTEIN (ZIN), PUTATIVE (AFU_ORTHOLOGUE AFUA_4G03910)-RELATED"/>
    <property type="match status" value="1"/>
</dbReference>
<evidence type="ECO:0000256" key="5">
    <source>
        <dbReference type="ARBA" id="ARBA00022771"/>
    </source>
</evidence>
<feature type="domain" description="RING-type" evidence="9">
    <location>
        <begin position="255"/>
        <end position="586"/>
    </location>
</feature>
<evidence type="ECO:0000313" key="11">
    <source>
        <dbReference type="Proteomes" id="UP000009131"/>
    </source>
</evidence>
<keyword evidence="4" id="KW-0677">Repeat</keyword>
<keyword evidence="2" id="KW-0808">Transferase</keyword>
<protein>
    <recommendedName>
        <fullName evidence="9">RING-type domain-containing protein</fullName>
    </recommendedName>
</protein>
<accession>G7E8Z8</accession>
<dbReference type="STRING" id="764103.G7E8Z8"/>
<feature type="transmembrane region" description="Helical" evidence="8">
    <location>
        <begin position="406"/>
        <end position="425"/>
    </location>
</feature>
<dbReference type="InterPro" id="IPR047544">
    <property type="entry name" value="RING-HC_RBR_RNF216"/>
</dbReference>
<sequence>MLVRSEQPRADTKLTWLTPDPAYLRHAIDAYNPQLDSAKVVQRIVHKISELNHFQYPTVIRSSRDGQVDELATRNRDLCRLADILPTASLVYLRDLIDKQRHSYLQASVLASLSSPPPPAVKTRRRLTHHDLLHSVEYEEEALELLARCYPREWRSTLRRGLLDHNAFVPAHAALASSIASRPVPLITRALRTFGFARTLPPPAATDLPRHEDIGDAQLRGEVQVATRERTQREKEAQELARRTALSGRAVAARSAVECSCCAEDVAPGTALACTGRSHTLCINCIIRQIQEITHGTARLDELLRCQLALPCFGSADCTGRLARRDLEAVLPERILAALRRRIDERCLQELTTELRRRGEALITCPFCPYSEIGRTESLAMLLPFYAPLPSSAGFGAVMIVTAVSFYALLPILLIYLLGYGLLLVTPSSSESFTLLHPLQATAEIGDKLRAALKQRETIAYTPRLVCRNVNPGGHGHFPTAGDAMYCGVTTCLLCCNLWQDGHICPRDRADDMRISIEKAMDEAIKRSCPTCHTPAVKDGGCNRLRCPRCSQVYCCVCLTPINREGYRHFCQHFRRLPGQPCDECESCELYRMPSDRELALAAAARARRAWLSEHPSDSDHPDLARVSQPAWQDPEIFLRTHFDKLVSLTVAHLVSLRL</sequence>
<reference evidence="10 11" key="2">
    <citation type="journal article" date="2012" name="Open Biol.">
        <title>Characteristics of nucleosomes and linker DNA regions on the genome of the basidiomycete Mixia osmundae revealed by mono- and dinucleosome mapping.</title>
        <authorList>
            <person name="Nishida H."/>
            <person name="Kondo S."/>
            <person name="Matsumoto T."/>
            <person name="Suzuki Y."/>
            <person name="Yoshikawa H."/>
            <person name="Taylor T.D."/>
            <person name="Sugiyama J."/>
        </authorList>
    </citation>
    <scope>NUCLEOTIDE SEQUENCE [LARGE SCALE GENOMIC DNA]</scope>
    <source>
        <strain evidence="11">CBS 9802 / IAM 14324 / JCM 22182 / KY 12970</strain>
    </source>
</reference>
<comment type="pathway">
    <text evidence="1">Protein modification; protein ubiquitination.</text>
</comment>
<dbReference type="PANTHER" id="PTHR22770">
    <property type="entry name" value="UBIQUITIN CONJUGATING ENZYME 7 INTERACTING PROTEIN-RELATED"/>
    <property type="match status" value="1"/>
</dbReference>
<reference evidence="10 11" key="1">
    <citation type="journal article" date="2011" name="J. Gen. Appl. Microbiol.">
        <title>Draft genome sequencing of the enigmatic basidiomycete Mixia osmundae.</title>
        <authorList>
            <person name="Nishida H."/>
            <person name="Nagatsuka Y."/>
            <person name="Sugiyama J."/>
        </authorList>
    </citation>
    <scope>NUCLEOTIDE SEQUENCE [LARGE SCALE GENOMIC DNA]</scope>
    <source>
        <strain evidence="11">CBS 9802 / IAM 14324 / JCM 22182 / KY 12970</strain>
    </source>
</reference>
<evidence type="ECO:0000256" key="3">
    <source>
        <dbReference type="ARBA" id="ARBA00022723"/>
    </source>
</evidence>
<evidence type="ECO:0000256" key="1">
    <source>
        <dbReference type="ARBA" id="ARBA00004906"/>
    </source>
</evidence>
<evidence type="ECO:0000256" key="4">
    <source>
        <dbReference type="ARBA" id="ARBA00022737"/>
    </source>
</evidence>
<evidence type="ECO:0000256" key="8">
    <source>
        <dbReference type="SAM" id="Phobius"/>
    </source>
</evidence>
<keyword evidence="5" id="KW-0863">Zinc-finger</keyword>
<dbReference type="eggNOG" id="KOG1812">
    <property type="taxonomic scope" value="Eukaryota"/>
</dbReference>
<keyword evidence="8" id="KW-0472">Membrane</keyword>
<evidence type="ECO:0000256" key="7">
    <source>
        <dbReference type="ARBA" id="ARBA00022833"/>
    </source>
</evidence>